<organism evidence="3 4">
    <name type="scientific">Streptomyces hazeniae</name>
    <dbReference type="NCBI Taxonomy" id="3075538"/>
    <lineage>
        <taxon>Bacteria</taxon>
        <taxon>Bacillati</taxon>
        <taxon>Actinomycetota</taxon>
        <taxon>Actinomycetes</taxon>
        <taxon>Kitasatosporales</taxon>
        <taxon>Streptomycetaceae</taxon>
        <taxon>Streptomyces</taxon>
    </lineage>
</organism>
<dbReference type="PANTHER" id="PTHR35526">
    <property type="entry name" value="ANTI-SIGMA-F FACTOR RSBW-RELATED"/>
    <property type="match status" value="1"/>
</dbReference>
<keyword evidence="3" id="KW-0547">Nucleotide-binding</keyword>
<keyword evidence="3" id="KW-0067">ATP-binding</keyword>
<reference evidence="4" key="1">
    <citation type="submission" date="2023-07" db="EMBL/GenBank/DDBJ databases">
        <title>30 novel species of actinomycetes from the DSMZ collection.</title>
        <authorList>
            <person name="Nouioui I."/>
        </authorList>
    </citation>
    <scope>NUCLEOTIDE SEQUENCE [LARGE SCALE GENOMIC DNA]</scope>
    <source>
        <strain evidence="4">DSM 42041</strain>
    </source>
</reference>
<feature type="domain" description="Histidine kinase/HSP90-like ATPase" evidence="2">
    <location>
        <begin position="37"/>
        <end position="132"/>
    </location>
</feature>
<dbReference type="RefSeq" id="WP_311672494.1">
    <property type="nucleotide sequence ID" value="NZ_JAVREQ010000004.1"/>
</dbReference>
<keyword evidence="4" id="KW-1185">Reference proteome</keyword>
<evidence type="ECO:0000313" key="3">
    <source>
        <dbReference type="EMBL" id="MDT0378637.1"/>
    </source>
</evidence>
<dbReference type="InterPro" id="IPR050267">
    <property type="entry name" value="Anti-sigma-factor_SerPK"/>
</dbReference>
<evidence type="ECO:0000259" key="2">
    <source>
        <dbReference type="Pfam" id="PF13581"/>
    </source>
</evidence>
<sequence>MCPTITSTGARFAAVGADFALTFPPDPVWVRACRELVRTSFDTVRRAAGGALRELAETAVLLTSEAATNAVTASATAGCTRPVTLCGEWLAHGALRVHVQDAAPGVPYVDTPAEESEHGRGMLLIAALASRYGFCLDGPGPGKSFWFQLEHAPGTAA</sequence>
<name>A0ABU2NQA4_9ACTN</name>
<comment type="caution">
    <text evidence="3">The sequence shown here is derived from an EMBL/GenBank/DDBJ whole genome shotgun (WGS) entry which is preliminary data.</text>
</comment>
<keyword evidence="1" id="KW-0418">Kinase</keyword>
<dbReference type="PANTHER" id="PTHR35526:SF3">
    <property type="entry name" value="ANTI-SIGMA-F FACTOR RSBW"/>
    <property type="match status" value="1"/>
</dbReference>
<accession>A0ABU2NQA4</accession>
<evidence type="ECO:0000313" key="4">
    <source>
        <dbReference type="Proteomes" id="UP001183414"/>
    </source>
</evidence>
<dbReference type="GO" id="GO:0005524">
    <property type="term" value="F:ATP binding"/>
    <property type="evidence" value="ECO:0007669"/>
    <property type="project" value="UniProtKB-KW"/>
</dbReference>
<dbReference type="EMBL" id="JAVREQ010000004">
    <property type="protein sequence ID" value="MDT0378637.1"/>
    <property type="molecule type" value="Genomic_DNA"/>
</dbReference>
<gene>
    <name evidence="3" type="ORF">RM572_07565</name>
</gene>
<dbReference type="Proteomes" id="UP001183414">
    <property type="component" value="Unassembled WGS sequence"/>
</dbReference>
<dbReference type="Pfam" id="PF13581">
    <property type="entry name" value="HATPase_c_2"/>
    <property type="match status" value="1"/>
</dbReference>
<protein>
    <submittedName>
        <fullName evidence="3">ATP-binding protein</fullName>
    </submittedName>
</protein>
<proteinExistence type="predicted"/>
<dbReference type="CDD" id="cd16936">
    <property type="entry name" value="HATPase_RsbW-like"/>
    <property type="match status" value="1"/>
</dbReference>
<evidence type="ECO:0000256" key="1">
    <source>
        <dbReference type="ARBA" id="ARBA00022527"/>
    </source>
</evidence>
<dbReference type="Gene3D" id="3.30.565.10">
    <property type="entry name" value="Histidine kinase-like ATPase, C-terminal domain"/>
    <property type="match status" value="1"/>
</dbReference>
<dbReference type="InterPro" id="IPR036890">
    <property type="entry name" value="HATPase_C_sf"/>
</dbReference>
<dbReference type="InterPro" id="IPR003594">
    <property type="entry name" value="HATPase_dom"/>
</dbReference>
<keyword evidence="1" id="KW-0723">Serine/threonine-protein kinase</keyword>
<keyword evidence="1" id="KW-0808">Transferase</keyword>